<proteinExistence type="predicted"/>
<evidence type="ECO:0000313" key="3">
    <source>
        <dbReference type="Proteomes" id="UP001566204"/>
    </source>
</evidence>
<protein>
    <submittedName>
        <fullName evidence="2">Uncharacterized protein</fullName>
    </submittedName>
</protein>
<accession>A0ABV4H9J5</accession>
<name>A0ABV4H9J5_9SPHI</name>
<keyword evidence="3" id="KW-1185">Reference proteome</keyword>
<reference evidence="2 3" key="1">
    <citation type="submission" date="2024-06" db="EMBL/GenBank/DDBJ databases">
        <title>Soil Sphingobacterium thalpophilum.</title>
        <authorList>
            <person name="Yang J."/>
            <person name="Li J."/>
        </authorList>
    </citation>
    <scope>NUCLEOTIDE SEQUENCE [LARGE SCALE GENOMIC DNA]</scope>
    <source>
        <strain evidence="2 3">22g91tb</strain>
    </source>
</reference>
<dbReference type="EMBL" id="JBEOQB010000001">
    <property type="protein sequence ID" value="MEZ0450380.1"/>
    <property type="molecule type" value="Genomic_DNA"/>
</dbReference>
<dbReference type="RefSeq" id="WP_370481587.1">
    <property type="nucleotide sequence ID" value="NZ_JBEOQA010000001.1"/>
</dbReference>
<gene>
    <name evidence="2" type="ORF">ABTW24_02105</name>
</gene>
<organism evidence="2 3">
    <name type="scientific">Sphingobacterium thalpophilum</name>
    <dbReference type="NCBI Taxonomy" id="259"/>
    <lineage>
        <taxon>Bacteria</taxon>
        <taxon>Pseudomonadati</taxon>
        <taxon>Bacteroidota</taxon>
        <taxon>Sphingobacteriia</taxon>
        <taxon>Sphingobacteriales</taxon>
        <taxon>Sphingobacteriaceae</taxon>
        <taxon>Sphingobacterium</taxon>
    </lineage>
</organism>
<evidence type="ECO:0000256" key="1">
    <source>
        <dbReference type="SAM" id="MobiDB-lite"/>
    </source>
</evidence>
<sequence length="124" mass="13237">MYWPLPNCPLDVGPDIRSWSSASGPFSPGQSADRVSGVRVSVLPHVFSGCGAPRIHCCSAPYPHPGQDDRGVRTGPGGAESVQDTDSTRTHHRLSTETGRSHRADGMLLSCSESQGLSEYCGLW</sequence>
<evidence type="ECO:0000313" key="2">
    <source>
        <dbReference type="EMBL" id="MEZ0450380.1"/>
    </source>
</evidence>
<dbReference type="Proteomes" id="UP001566204">
    <property type="component" value="Unassembled WGS sequence"/>
</dbReference>
<feature type="region of interest" description="Disordered" evidence="1">
    <location>
        <begin position="65"/>
        <end position="102"/>
    </location>
</feature>
<comment type="caution">
    <text evidence="2">The sequence shown here is derived from an EMBL/GenBank/DDBJ whole genome shotgun (WGS) entry which is preliminary data.</text>
</comment>